<sequence>MLHGDSGMCCPLWFGCRSRLMRAHLDERGDAHQAEMLEIPMPSASDVAYKAMDITFGTTGMTEEDYPYACLCDAEGICSKDPAQTICKMRAGQPNGAARFGLQALPFIGLLAVIPLAA</sequence>
<dbReference type="EMBL" id="CAUJNA010000068">
    <property type="protein sequence ID" value="CAJ1371327.1"/>
    <property type="molecule type" value="Genomic_DNA"/>
</dbReference>
<protein>
    <submittedName>
        <fullName evidence="1">Uncharacterized protein</fullName>
    </submittedName>
</protein>
<evidence type="ECO:0000313" key="1">
    <source>
        <dbReference type="EMBL" id="CAJ1371327.1"/>
    </source>
</evidence>
<evidence type="ECO:0000313" key="2">
    <source>
        <dbReference type="Proteomes" id="UP001178507"/>
    </source>
</evidence>
<dbReference type="AlphaFoldDB" id="A0AA36ML75"/>
<name>A0AA36ML75_9DINO</name>
<organism evidence="1 2">
    <name type="scientific">Effrenium voratum</name>
    <dbReference type="NCBI Taxonomy" id="2562239"/>
    <lineage>
        <taxon>Eukaryota</taxon>
        <taxon>Sar</taxon>
        <taxon>Alveolata</taxon>
        <taxon>Dinophyceae</taxon>
        <taxon>Suessiales</taxon>
        <taxon>Symbiodiniaceae</taxon>
        <taxon>Effrenium</taxon>
    </lineage>
</organism>
<accession>A0AA36ML75</accession>
<comment type="caution">
    <text evidence="1">The sequence shown here is derived from an EMBL/GenBank/DDBJ whole genome shotgun (WGS) entry which is preliminary data.</text>
</comment>
<gene>
    <name evidence="1" type="ORF">EVOR1521_LOCUS1649</name>
</gene>
<keyword evidence="2" id="KW-1185">Reference proteome</keyword>
<dbReference type="Proteomes" id="UP001178507">
    <property type="component" value="Unassembled WGS sequence"/>
</dbReference>
<proteinExistence type="predicted"/>
<reference evidence="1" key="1">
    <citation type="submission" date="2023-08" db="EMBL/GenBank/DDBJ databases">
        <authorList>
            <person name="Chen Y."/>
            <person name="Shah S."/>
            <person name="Dougan E. K."/>
            <person name="Thang M."/>
            <person name="Chan C."/>
        </authorList>
    </citation>
    <scope>NUCLEOTIDE SEQUENCE</scope>
</reference>